<comment type="subcellular location">
    <subcellularLocation>
        <location evidence="1">Nucleus</location>
    </subcellularLocation>
</comment>
<protein>
    <recommendedName>
        <fullName evidence="6">HEAT repeat-containing protein</fullName>
    </recommendedName>
</protein>
<feature type="compositionally biased region" description="Acidic residues" evidence="3">
    <location>
        <begin position="199"/>
        <end position="219"/>
    </location>
</feature>
<evidence type="ECO:0008006" key="6">
    <source>
        <dbReference type="Google" id="ProtNLM"/>
    </source>
</evidence>
<feature type="compositionally biased region" description="Basic residues" evidence="3">
    <location>
        <begin position="579"/>
        <end position="588"/>
    </location>
</feature>
<feature type="region of interest" description="Disordered" evidence="3">
    <location>
        <begin position="152"/>
        <end position="219"/>
    </location>
</feature>
<dbReference type="PANTHER" id="PTHR13213">
    <property type="entry name" value="MYB-BINDING PROTEIN 1A FAMILY MEMBER"/>
    <property type="match status" value="1"/>
</dbReference>
<keyword evidence="5" id="KW-1185">Reference proteome</keyword>
<proteinExistence type="predicted"/>
<feature type="non-terminal residue" evidence="4">
    <location>
        <position position="1"/>
    </location>
</feature>
<gene>
    <name evidence="4" type="ORF">TeGR_g4242</name>
</gene>
<comment type="caution">
    <text evidence="4">The sequence shown here is derived from an EMBL/GenBank/DDBJ whole genome shotgun (WGS) entry which is preliminary data.</text>
</comment>
<evidence type="ECO:0000313" key="4">
    <source>
        <dbReference type="EMBL" id="GMI51735.1"/>
    </source>
</evidence>
<reference evidence="4 5" key="1">
    <citation type="journal article" date="2023" name="Commun. Biol.">
        <title>Genome analysis of Parmales, the sister group of diatoms, reveals the evolutionary specialization of diatoms from phago-mixotrophs to photoautotrophs.</title>
        <authorList>
            <person name="Ban H."/>
            <person name="Sato S."/>
            <person name="Yoshikawa S."/>
            <person name="Yamada K."/>
            <person name="Nakamura Y."/>
            <person name="Ichinomiya M."/>
            <person name="Sato N."/>
            <person name="Blanc-Mathieu R."/>
            <person name="Endo H."/>
            <person name="Kuwata A."/>
            <person name="Ogata H."/>
        </authorList>
    </citation>
    <scope>NUCLEOTIDE SEQUENCE [LARGE SCALE GENOMIC DNA]</scope>
</reference>
<sequence length="588" mass="61438">VSDVCEKLSGDSASSPGSARALPAVANLAMALSLQLLNEGPAEAAGIQDDEDNVDSEVVAAVGDLVTAASVLLDLDFESVEEEEKEEKKEDALAVVADVCVSVLGMGTHTSTGRGGSVKALRDSVRRCWAGVLGGYEGEVSEGVVRVVLESVCGAEDEEEEEEEEDDMEEDEEEEEEGEDAMQVDSNEFQKLTEKDDSSDSDSDNSDDSDSDEESVELDPEALSSMLLNDDDSDSVDSDGDALQHHEGADSALVNMIKMGQSQRKKGKQQLEQLDIDHKIRCISLLEAILNKSKLTPAAQLGLMLPLLSLHKDLSTAVGHNHKLSATGVVSSKKSMLEKLTKLITTRVVKVKGEAGADVQSVFKGLVEEVKRSPSREHCACASLCLVACVKAGGVEDAEGSYNELLVDFGEKKNSRVHAVVFEDAVGKIGGGMMLAGLTKFMAEGRGDFIKSECFRLTGKLLAGLEKGDAGGAAVDEKKIAAACKDAMQKGGKSKRLKEVLACAAGLAAFGKREGKGAAFWTVLEEELVKGLKEIGEAGGSTGKAAAQAAADIAEAALVAAEEDKGKGGGGGGGGGGGKKSKKKKGKK</sequence>
<feature type="compositionally biased region" description="Acidic residues" evidence="3">
    <location>
        <begin position="155"/>
        <end position="182"/>
    </location>
</feature>
<keyword evidence="2" id="KW-0539">Nucleus</keyword>
<evidence type="ECO:0000313" key="5">
    <source>
        <dbReference type="Proteomes" id="UP001165060"/>
    </source>
</evidence>
<feature type="region of interest" description="Disordered" evidence="3">
    <location>
        <begin position="564"/>
        <end position="588"/>
    </location>
</feature>
<dbReference type="InterPro" id="IPR007015">
    <property type="entry name" value="DNA_pol_V/MYBBP1A"/>
</dbReference>
<dbReference type="Proteomes" id="UP001165060">
    <property type="component" value="Unassembled WGS sequence"/>
</dbReference>
<feature type="compositionally biased region" description="Gly residues" evidence="3">
    <location>
        <begin position="568"/>
        <end position="578"/>
    </location>
</feature>
<evidence type="ECO:0000256" key="1">
    <source>
        <dbReference type="ARBA" id="ARBA00004123"/>
    </source>
</evidence>
<evidence type="ECO:0000256" key="3">
    <source>
        <dbReference type="SAM" id="MobiDB-lite"/>
    </source>
</evidence>
<evidence type="ECO:0000256" key="2">
    <source>
        <dbReference type="ARBA" id="ARBA00023242"/>
    </source>
</evidence>
<organism evidence="4 5">
    <name type="scientific">Tetraparma gracilis</name>
    <dbReference type="NCBI Taxonomy" id="2962635"/>
    <lineage>
        <taxon>Eukaryota</taxon>
        <taxon>Sar</taxon>
        <taxon>Stramenopiles</taxon>
        <taxon>Ochrophyta</taxon>
        <taxon>Bolidophyceae</taxon>
        <taxon>Parmales</taxon>
        <taxon>Triparmaceae</taxon>
        <taxon>Tetraparma</taxon>
    </lineage>
</organism>
<dbReference type="PANTHER" id="PTHR13213:SF2">
    <property type="entry name" value="MYB-BINDING PROTEIN 1A"/>
    <property type="match status" value="1"/>
</dbReference>
<name>A0ABQ6NAM9_9STRA</name>
<accession>A0ABQ6NAM9</accession>
<dbReference type="EMBL" id="BRYB01006560">
    <property type="protein sequence ID" value="GMI51735.1"/>
    <property type="molecule type" value="Genomic_DNA"/>
</dbReference>